<dbReference type="EMBL" id="CAJNOC010004028">
    <property type="protein sequence ID" value="CAF1007065.1"/>
    <property type="molecule type" value="Genomic_DNA"/>
</dbReference>
<gene>
    <name evidence="2" type="ORF">OXX778_LOCUS16702</name>
</gene>
<dbReference type="Proteomes" id="UP000663879">
    <property type="component" value="Unassembled WGS sequence"/>
</dbReference>
<reference evidence="2" key="1">
    <citation type="submission" date="2021-02" db="EMBL/GenBank/DDBJ databases">
        <authorList>
            <person name="Nowell W R."/>
        </authorList>
    </citation>
    <scope>NUCLEOTIDE SEQUENCE</scope>
    <source>
        <strain evidence="2">Ploen Becks lab</strain>
    </source>
</reference>
<evidence type="ECO:0000313" key="3">
    <source>
        <dbReference type="Proteomes" id="UP000663879"/>
    </source>
</evidence>
<organism evidence="2 3">
    <name type="scientific">Brachionus calyciflorus</name>
    <dbReference type="NCBI Taxonomy" id="104777"/>
    <lineage>
        <taxon>Eukaryota</taxon>
        <taxon>Metazoa</taxon>
        <taxon>Spiralia</taxon>
        <taxon>Gnathifera</taxon>
        <taxon>Rotifera</taxon>
        <taxon>Eurotatoria</taxon>
        <taxon>Monogononta</taxon>
        <taxon>Pseudotrocha</taxon>
        <taxon>Ploima</taxon>
        <taxon>Brachionidae</taxon>
        <taxon>Brachionus</taxon>
    </lineage>
</organism>
<dbReference type="AlphaFoldDB" id="A0A814HAH0"/>
<protein>
    <submittedName>
        <fullName evidence="2">Uncharacterized protein</fullName>
    </submittedName>
</protein>
<comment type="caution">
    <text evidence="2">The sequence shown here is derived from an EMBL/GenBank/DDBJ whole genome shotgun (WGS) entry which is preliminary data.</text>
</comment>
<sequence length="311" mass="34244">MSEKIFILILSLVPSLYCQTCIGLLESAKFNGYCMKAFKCDMKVAIKSDCINSSHVCCVSNKIDANSKMDESTLETEFEKISLSDTTETFESISIKMTGDPFNLTSIVKDESTLSQEKDSSVPSSTVEYLAYETSKKTSMSDSHITDHSNNLQTDTSTFLTSKKEVSSTVTTSVNQNDISSSTISSTLDTEFEKTSLSDKTETLESTSQKMTSDLFKLTSIVKDESTLSQEKVSTVTTSTVTTSVNQNDISRSTISSTLSTTNLTTPMTTITSSSYETSSNYENSTTIRNNSRRINISLNFLILILLPFLF</sequence>
<accession>A0A814HAH0</accession>
<proteinExistence type="predicted"/>
<feature type="signal peptide" evidence="1">
    <location>
        <begin position="1"/>
        <end position="18"/>
    </location>
</feature>
<feature type="chain" id="PRO_5032320999" evidence="1">
    <location>
        <begin position="19"/>
        <end position="311"/>
    </location>
</feature>
<evidence type="ECO:0000313" key="2">
    <source>
        <dbReference type="EMBL" id="CAF1007065.1"/>
    </source>
</evidence>
<keyword evidence="1" id="KW-0732">Signal</keyword>
<evidence type="ECO:0000256" key="1">
    <source>
        <dbReference type="SAM" id="SignalP"/>
    </source>
</evidence>
<keyword evidence="3" id="KW-1185">Reference proteome</keyword>
<name>A0A814HAH0_9BILA</name>